<proteinExistence type="predicted"/>
<dbReference type="AlphaFoldDB" id="A0AAW5SIU1"/>
<protein>
    <submittedName>
        <fullName evidence="3">Uncharacterized protein</fullName>
    </submittedName>
</protein>
<reference evidence="2 4" key="1">
    <citation type="journal article" date="2016" name="Genome Announc.">
        <title>Draft Genome Sequences of Five Rapidly Growing Mycobacterium Species, M. thermoresistibile, M. fortuitum subsp. acetamidolyticum, M. canariasense, M. brisbanense, and M. novocastrense.</title>
        <authorList>
            <person name="Katahira K."/>
            <person name="Ogura Y."/>
            <person name="Gotoh Y."/>
            <person name="Hayashi T."/>
        </authorList>
    </citation>
    <scope>NUCLEOTIDE SEQUENCE [LARGE SCALE GENOMIC DNA]</scope>
    <source>
        <strain evidence="2 4">JCM18114</strain>
    </source>
</reference>
<dbReference type="EMBL" id="JACKTI010000029">
    <property type="protein sequence ID" value="MCV7023642.1"/>
    <property type="molecule type" value="Genomic_DNA"/>
</dbReference>
<dbReference type="Proteomes" id="UP001207528">
    <property type="component" value="Unassembled WGS sequence"/>
</dbReference>
<evidence type="ECO:0000313" key="5">
    <source>
        <dbReference type="Proteomes" id="UP001207528"/>
    </source>
</evidence>
<evidence type="ECO:0000313" key="4">
    <source>
        <dbReference type="Proteomes" id="UP000069773"/>
    </source>
</evidence>
<feature type="compositionally biased region" description="Acidic residues" evidence="1">
    <location>
        <begin position="122"/>
        <end position="131"/>
    </location>
</feature>
<evidence type="ECO:0000313" key="2">
    <source>
        <dbReference type="EMBL" id="GAT07714.1"/>
    </source>
</evidence>
<comment type="caution">
    <text evidence="3">The sequence shown here is derived from an EMBL/GenBank/DDBJ whole genome shotgun (WGS) entry which is preliminary data.</text>
</comment>
<evidence type="ECO:0000313" key="3">
    <source>
        <dbReference type="EMBL" id="MCV7023642.1"/>
    </source>
</evidence>
<evidence type="ECO:0000256" key="1">
    <source>
        <dbReference type="SAM" id="MobiDB-lite"/>
    </source>
</evidence>
<feature type="region of interest" description="Disordered" evidence="1">
    <location>
        <begin position="105"/>
        <end position="131"/>
    </location>
</feature>
<dbReference type="EMBL" id="BCTA01000013">
    <property type="protein sequence ID" value="GAT07714.1"/>
    <property type="molecule type" value="Genomic_DNA"/>
</dbReference>
<dbReference type="Proteomes" id="UP000069773">
    <property type="component" value="Unassembled WGS sequence"/>
</dbReference>
<reference evidence="3" key="3">
    <citation type="journal article" date="2022" name="BMC Genomics">
        <title>Comparative genome analysis of mycobacteria focusing on tRNA and non-coding RNA.</title>
        <authorList>
            <person name="Behra P.R.K."/>
            <person name="Pettersson B.M.F."/>
            <person name="Ramesh M."/>
            <person name="Das S."/>
            <person name="Dasgupta S."/>
            <person name="Kirsebom L.A."/>
        </authorList>
    </citation>
    <scope>NUCLEOTIDE SEQUENCE</scope>
    <source>
        <strain evidence="3">DSM 44203</strain>
    </source>
</reference>
<organism evidence="3 5">
    <name type="scientific">Mycolicibacterium novocastrense</name>
    <name type="common">Mycobacterium novocastrense</name>
    <dbReference type="NCBI Taxonomy" id="59813"/>
    <lineage>
        <taxon>Bacteria</taxon>
        <taxon>Bacillati</taxon>
        <taxon>Actinomycetota</taxon>
        <taxon>Actinomycetes</taxon>
        <taxon>Mycobacteriales</taxon>
        <taxon>Mycobacteriaceae</taxon>
        <taxon>Mycolicibacterium</taxon>
    </lineage>
</organism>
<keyword evidence="4" id="KW-1185">Reference proteome</keyword>
<reference evidence="3" key="2">
    <citation type="submission" date="2020-07" db="EMBL/GenBank/DDBJ databases">
        <authorList>
            <person name="Pettersson B.M.F."/>
            <person name="Behra P.R.K."/>
            <person name="Ramesh M."/>
            <person name="Das S."/>
            <person name="Dasgupta S."/>
            <person name="Kirsebom L.A."/>
        </authorList>
    </citation>
    <scope>NUCLEOTIDE SEQUENCE</scope>
    <source>
        <strain evidence="3">DSM 44203</strain>
    </source>
</reference>
<accession>A0AAW5SIU1</accession>
<name>A0AAW5SIU1_MYCNV</name>
<sequence>MALATFTFTTDRGVIAYTQLERPVAEEGGVVAGGILGGDAELVALVHDILAGGPPDQVCVAEPNLYYRFTEDRDTLADVAAAMLVVGNGRGQLSDRGWDALHATLAEEDGDDSGLTTATPPPDDDEGTVIF</sequence>
<dbReference type="RefSeq" id="WP_067387531.1">
    <property type="nucleotide sequence ID" value="NZ_BCTA01000013.1"/>
</dbReference>
<gene>
    <name evidence="3" type="ORF">H7I77_09815</name>
    <name evidence="2" type="ORF">RMCN_0847</name>
</gene>